<evidence type="ECO:0000259" key="1">
    <source>
        <dbReference type="Pfam" id="PF03167"/>
    </source>
</evidence>
<evidence type="ECO:0000313" key="3">
    <source>
        <dbReference type="Proteomes" id="UP000060513"/>
    </source>
</evidence>
<dbReference type="SUPFAM" id="SSF52141">
    <property type="entry name" value="Uracil-DNA glycosylase-like"/>
    <property type="match status" value="1"/>
</dbReference>
<gene>
    <name evidence="2" type="ORF">SPRI_1514</name>
</gene>
<sequence>MSVKSFAPTTAPRSLRDPVFLTARLKAVRTGPSVRPLNDWVADLRERLDQGESVPWFDPASGGVEARSLFLLEAPGRKAVGSGAGLRRTGSGIISVDNNDPTAQNCWLLRREAGLAYEHSLHWNIVPWYLGTADRIAAAGRTDVQLAAPFLHEVISLLPKLEVVVPMGRSAQAGWAAYVARYAPAVRTLATWHPSPRGLASRPAARPEILRTMREVARLTVREDADPS</sequence>
<dbReference type="Proteomes" id="UP000060513">
    <property type="component" value="Chromosome"/>
</dbReference>
<dbReference type="STRING" id="38300.SPRI_1514"/>
<reference evidence="2 3" key="1">
    <citation type="submission" date="2015-08" db="EMBL/GenBank/DDBJ databases">
        <title>Genome sequence of the pristinamycin over-producing bacterium Streptomyces pristinaespiralis HCCB10218.</title>
        <authorList>
            <person name="Tian J."/>
            <person name="Yang J."/>
            <person name="Li L."/>
            <person name="Ruan L."/>
            <person name="Wei W."/>
            <person name="Zheng G."/>
            <person name="Wei Z."/>
            <person name="Yang S."/>
            <person name="Ge M."/>
            <person name="Jiang W."/>
            <person name="Lu Y."/>
        </authorList>
    </citation>
    <scope>NUCLEOTIDE SEQUENCE [LARGE SCALE GENOMIC DNA]</scope>
    <source>
        <strain evidence="2 3">HCCB 10218</strain>
    </source>
</reference>
<organism evidence="2">
    <name type="scientific">Streptomyces pristinaespiralis</name>
    <dbReference type="NCBI Taxonomy" id="38300"/>
    <lineage>
        <taxon>Bacteria</taxon>
        <taxon>Bacillati</taxon>
        <taxon>Actinomycetota</taxon>
        <taxon>Actinomycetes</taxon>
        <taxon>Kitasatosporales</taxon>
        <taxon>Streptomycetaceae</taxon>
        <taxon>Streptomyces</taxon>
    </lineage>
</organism>
<dbReference type="InterPro" id="IPR005122">
    <property type="entry name" value="Uracil-DNA_glycosylase-like"/>
</dbReference>
<dbReference type="GeneID" id="97237425"/>
<dbReference type="AlphaFoldDB" id="A0A0M4DPC3"/>
<name>A0A0M4DPC3_STRPR</name>
<proteinExistence type="predicted"/>
<dbReference type="InterPro" id="IPR036895">
    <property type="entry name" value="Uracil-DNA_glycosylase-like_sf"/>
</dbReference>
<dbReference type="Gene3D" id="3.40.470.10">
    <property type="entry name" value="Uracil-DNA glycosylase-like domain"/>
    <property type="match status" value="1"/>
</dbReference>
<feature type="domain" description="Uracil-DNA glycosylase-like" evidence="1">
    <location>
        <begin position="107"/>
        <end position="205"/>
    </location>
</feature>
<dbReference type="PATRIC" id="fig|38300.4.peg.1615"/>
<dbReference type="OrthoDB" id="4452717at2"/>
<dbReference type="EMBL" id="CP011340">
    <property type="protein sequence ID" value="ALC19820.1"/>
    <property type="molecule type" value="Genomic_DNA"/>
</dbReference>
<accession>A0A0M4DPC3</accession>
<dbReference type="Pfam" id="PF03167">
    <property type="entry name" value="UDG"/>
    <property type="match status" value="1"/>
</dbReference>
<dbReference type="RefSeq" id="WP_063805329.1">
    <property type="nucleotide sequence ID" value="NZ_CP011340.1"/>
</dbReference>
<dbReference type="KEGG" id="spri:SPRI_1514"/>
<dbReference type="CDD" id="cd10035">
    <property type="entry name" value="UDG_like"/>
    <property type="match status" value="1"/>
</dbReference>
<protein>
    <submittedName>
        <fullName evidence="2">Uracil-DNA glycosylase superfamily protein</fullName>
    </submittedName>
</protein>
<evidence type="ECO:0000313" key="2">
    <source>
        <dbReference type="EMBL" id="ALC19820.1"/>
    </source>
</evidence>